<feature type="region of interest" description="Disordered" evidence="1">
    <location>
        <begin position="1"/>
        <end position="113"/>
    </location>
</feature>
<gene>
    <name evidence="2" type="ORF">SAMN04488085_109154</name>
</gene>
<sequence>MREAQEPATEGTPADHARSGADVAEAIEAAERGSSVQEVHDRGTEAAPGSAPVEQAAGDPEMTEGQVVLGEGAASGSAGSGPAAPEGVSGGRQSVQGARASDRAAAEPEEDPA</sequence>
<dbReference type="AlphaFoldDB" id="A0A1I4GS22"/>
<dbReference type="InParanoid" id="A0A1I4GS22"/>
<dbReference type="Proteomes" id="UP000199152">
    <property type="component" value="Unassembled WGS sequence"/>
</dbReference>
<evidence type="ECO:0000313" key="3">
    <source>
        <dbReference type="Proteomes" id="UP000199152"/>
    </source>
</evidence>
<name>A0A1I4GS22_9ACTN</name>
<dbReference type="RefSeq" id="WP_091326232.1">
    <property type="nucleotide sequence ID" value="NZ_FOSW01000009.1"/>
</dbReference>
<protein>
    <submittedName>
        <fullName evidence="2">Uncharacterized protein</fullName>
    </submittedName>
</protein>
<feature type="compositionally biased region" description="Low complexity" evidence="1">
    <location>
        <begin position="70"/>
        <end position="87"/>
    </location>
</feature>
<reference evidence="2 3" key="1">
    <citation type="submission" date="2016-10" db="EMBL/GenBank/DDBJ databases">
        <authorList>
            <person name="de Groot N.N."/>
        </authorList>
    </citation>
    <scope>NUCLEOTIDE SEQUENCE [LARGE SCALE GENOMIC DNA]</scope>
    <source>
        <strain evidence="2 3">DSM 45317</strain>
    </source>
</reference>
<organism evidence="2 3">
    <name type="scientific">Geodermatophilus ruber</name>
    <dbReference type="NCBI Taxonomy" id="504800"/>
    <lineage>
        <taxon>Bacteria</taxon>
        <taxon>Bacillati</taxon>
        <taxon>Actinomycetota</taxon>
        <taxon>Actinomycetes</taxon>
        <taxon>Geodermatophilales</taxon>
        <taxon>Geodermatophilaceae</taxon>
        <taxon>Geodermatophilus</taxon>
    </lineage>
</organism>
<evidence type="ECO:0000256" key="1">
    <source>
        <dbReference type="SAM" id="MobiDB-lite"/>
    </source>
</evidence>
<proteinExistence type="predicted"/>
<keyword evidence="3" id="KW-1185">Reference proteome</keyword>
<dbReference type="OrthoDB" id="5195847at2"/>
<evidence type="ECO:0000313" key="2">
    <source>
        <dbReference type="EMBL" id="SFL32785.1"/>
    </source>
</evidence>
<dbReference type="STRING" id="504800.SAMN04488085_109154"/>
<dbReference type="EMBL" id="FOSW01000009">
    <property type="protein sequence ID" value="SFL32785.1"/>
    <property type="molecule type" value="Genomic_DNA"/>
</dbReference>
<accession>A0A1I4GS22</accession>